<organism evidence="2">
    <name type="scientific">Mesocestoides corti</name>
    <name type="common">Flatworm</name>
    <dbReference type="NCBI Taxonomy" id="53468"/>
    <lineage>
        <taxon>Eukaryota</taxon>
        <taxon>Metazoa</taxon>
        <taxon>Spiralia</taxon>
        <taxon>Lophotrochozoa</taxon>
        <taxon>Platyhelminthes</taxon>
        <taxon>Cestoda</taxon>
        <taxon>Eucestoda</taxon>
        <taxon>Cyclophyllidea</taxon>
        <taxon>Mesocestoididae</taxon>
        <taxon>Mesocestoides</taxon>
    </lineage>
</organism>
<protein>
    <submittedName>
        <fullName evidence="2">Ovule protein</fullName>
    </submittedName>
</protein>
<evidence type="ECO:0000256" key="1">
    <source>
        <dbReference type="SAM" id="MobiDB-lite"/>
    </source>
</evidence>
<reference evidence="2" key="1">
    <citation type="submission" date="2019-11" db="UniProtKB">
        <authorList>
            <consortium name="WormBaseParasite"/>
        </authorList>
    </citation>
    <scope>IDENTIFICATION</scope>
</reference>
<feature type="region of interest" description="Disordered" evidence="1">
    <location>
        <begin position="1"/>
        <end position="32"/>
    </location>
</feature>
<evidence type="ECO:0000313" key="2">
    <source>
        <dbReference type="WBParaSite" id="MCU_014312-RA"/>
    </source>
</evidence>
<feature type="compositionally biased region" description="Polar residues" evidence="1">
    <location>
        <begin position="1"/>
        <end position="21"/>
    </location>
</feature>
<sequence>TPTQSARSLPVSQPAKTNTPLPRSEAPSRRRPLQLDLTSLAGHQCLRILLPRSTLLLPLSLSLSHCVTSVSSRFKTIPPASKNFTTNSANFSAGFKILFSRTKASLVWPLPP</sequence>
<dbReference type="AlphaFoldDB" id="A0A5K3G1Q2"/>
<dbReference type="WBParaSite" id="MCU_014312-RA">
    <property type="protein sequence ID" value="MCU_014312-RA"/>
    <property type="gene ID" value="MCU_014312"/>
</dbReference>
<proteinExistence type="predicted"/>
<accession>A0A5K3G1Q2</accession>
<name>A0A5K3G1Q2_MESCO</name>